<evidence type="ECO:0000313" key="3">
    <source>
        <dbReference type="EMBL" id="EFJ51145.1"/>
    </source>
</evidence>
<dbReference type="KEGG" id="vcn:VOLCADRAFT_87928"/>
<gene>
    <name evidence="3" type="ORF">VOLCADRAFT_87928</name>
</gene>
<name>D8TML7_VOLCA</name>
<protein>
    <recommendedName>
        <fullName evidence="5">BAR domain-containing protein</fullName>
    </recommendedName>
</protein>
<feature type="region of interest" description="Disordered" evidence="2">
    <location>
        <begin position="323"/>
        <end position="393"/>
    </location>
</feature>
<proteinExistence type="predicted"/>
<dbReference type="STRING" id="3068.D8TML7"/>
<keyword evidence="1" id="KW-0175">Coiled coil</keyword>
<dbReference type="OrthoDB" id="544949at2759"/>
<dbReference type="InterPro" id="IPR027267">
    <property type="entry name" value="AH/BAR_dom_sf"/>
</dbReference>
<evidence type="ECO:0000256" key="1">
    <source>
        <dbReference type="SAM" id="Coils"/>
    </source>
</evidence>
<dbReference type="GeneID" id="9620708"/>
<feature type="compositionally biased region" description="Gly residues" evidence="2">
    <location>
        <begin position="206"/>
        <end position="216"/>
    </location>
</feature>
<organism evidence="4">
    <name type="scientific">Volvox carteri f. nagariensis</name>
    <dbReference type="NCBI Taxonomy" id="3068"/>
    <lineage>
        <taxon>Eukaryota</taxon>
        <taxon>Viridiplantae</taxon>
        <taxon>Chlorophyta</taxon>
        <taxon>core chlorophytes</taxon>
        <taxon>Chlorophyceae</taxon>
        <taxon>CS clade</taxon>
        <taxon>Chlamydomonadales</taxon>
        <taxon>Volvocaceae</taxon>
        <taxon>Volvox</taxon>
    </lineage>
</organism>
<sequence>MTVVLNCRFRFCRATASALDLTTLLRFPKLRIPLSTKQAIGLKGNAADWRPTSNARNLAMIEEARRFSKQIKLLHKELREMEGRIEGNLVVLKGVLNSPLPRVYEMTDKGAVPVEKEASVVGMGVAFDALGATATNLKAKLQQEVLFPLDQWQAGYRMIKVRNAKCEELRLELDAKRREAAAMAASLEKLKSRAAASAHPGDVEGGKTGAGGGGSEGTKLATMQSLPPGTKTNSNKWEDAEFKLQKEEDKVARLTQRFKDIEGEVYTALLTLINDTKVLKQYAATALIVFQQAFTQAHSAFGPASSLASLGLLPTSSAALETPNAKSTAGYNGGATPASGTAAYTPKGGPDTPDQTPASQPVPQQRPPPPAWYNEAKQQAQPMQYGEDSDDDK</sequence>
<evidence type="ECO:0008006" key="5">
    <source>
        <dbReference type="Google" id="ProtNLM"/>
    </source>
</evidence>
<dbReference type="Proteomes" id="UP000001058">
    <property type="component" value="Unassembled WGS sequence"/>
</dbReference>
<dbReference type="RefSeq" id="XP_002947612.1">
    <property type="nucleotide sequence ID" value="XM_002947566.1"/>
</dbReference>
<feature type="coiled-coil region" evidence="1">
    <location>
        <begin position="237"/>
        <end position="264"/>
    </location>
</feature>
<dbReference type="InParanoid" id="D8TML7"/>
<reference evidence="3 4" key="1">
    <citation type="journal article" date="2010" name="Science">
        <title>Genomic analysis of organismal complexity in the multicellular green alga Volvox carteri.</title>
        <authorList>
            <person name="Prochnik S.E."/>
            <person name="Umen J."/>
            <person name="Nedelcu A.M."/>
            <person name="Hallmann A."/>
            <person name="Miller S.M."/>
            <person name="Nishii I."/>
            <person name="Ferris P."/>
            <person name="Kuo A."/>
            <person name="Mitros T."/>
            <person name="Fritz-Laylin L.K."/>
            <person name="Hellsten U."/>
            <person name="Chapman J."/>
            <person name="Simakov O."/>
            <person name="Rensing S.A."/>
            <person name="Terry A."/>
            <person name="Pangilinan J."/>
            <person name="Kapitonov V."/>
            <person name="Jurka J."/>
            <person name="Salamov A."/>
            <person name="Shapiro H."/>
            <person name="Schmutz J."/>
            <person name="Grimwood J."/>
            <person name="Lindquist E."/>
            <person name="Lucas S."/>
            <person name="Grigoriev I.V."/>
            <person name="Schmitt R."/>
            <person name="Kirk D."/>
            <person name="Rokhsar D.S."/>
        </authorList>
    </citation>
    <scope>NUCLEOTIDE SEQUENCE [LARGE SCALE GENOMIC DNA]</scope>
    <source>
        <strain evidence="4">f. Nagariensis / Eve</strain>
    </source>
</reference>
<feature type="region of interest" description="Disordered" evidence="2">
    <location>
        <begin position="193"/>
        <end position="218"/>
    </location>
</feature>
<accession>D8TML7</accession>
<evidence type="ECO:0000256" key="2">
    <source>
        <dbReference type="SAM" id="MobiDB-lite"/>
    </source>
</evidence>
<dbReference type="Gene3D" id="1.20.1270.60">
    <property type="entry name" value="Arfaptin homology (AH) domain/BAR domain"/>
    <property type="match status" value="1"/>
</dbReference>
<evidence type="ECO:0000313" key="4">
    <source>
        <dbReference type="Proteomes" id="UP000001058"/>
    </source>
</evidence>
<dbReference type="AlphaFoldDB" id="D8TML7"/>
<dbReference type="EMBL" id="GL378328">
    <property type="protein sequence ID" value="EFJ51145.1"/>
    <property type="molecule type" value="Genomic_DNA"/>
</dbReference>
<keyword evidence="4" id="KW-1185">Reference proteome</keyword>
<feature type="coiled-coil region" evidence="1">
    <location>
        <begin position="159"/>
        <end position="193"/>
    </location>
</feature>